<dbReference type="Gramene" id="TraesSYM1B03G00198470.1">
    <property type="protein sequence ID" value="TraesSYM1B03G00198470.1"/>
    <property type="gene ID" value="TraesSYM1B03G00198470"/>
</dbReference>
<feature type="chain" id="PRO_5043075456" description="Dirigent protein" evidence="4">
    <location>
        <begin position="22"/>
        <end position="187"/>
    </location>
</feature>
<feature type="signal peptide" evidence="4">
    <location>
        <begin position="1"/>
        <end position="21"/>
    </location>
</feature>
<comment type="subcellular location">
    <subcellularLocation>
        <location evidence="4">Secreted</location>
        <location evidence="4">Extracellular space</location>
        <location evidence="4">Apoplast</location>
    </subcellularLocation>
</comment>
<dbReference type="Gramene" id="TraesNOR1B03G00196160.1">
    <property type="protein sequence ID" value="TraesNOR1B03G00196160.1"/>
    <property type="gene ID" value="TraesNOR1B03G00196160"/>
</dbReference>
<dbReference type="Gramene" id="TraesCAD_scaffold_076643_01G000100.1">
    <property type="protein sequence ID" value="TraesCAD_scaffold_076643_01G000100.1"/>
    <property type="gene ID" value="TraesCAD_scaffold_076643_01G000100"/>
</dbReference>
<keyword evidence="4" id="KW-0052">Apoplast</keyword>
<evidence type="ECO:0000256" key="1">
    <source>
        <dbReference type="ARBA" id="ARBA00010746"/>
    </source>
</evidence>
<dbReference type="Gene3D" id="2.40.480.10">
    <property type="entry name" value="Allene oxide cyclase-like"/>
    <property type="match status" value="1"/>
</dbReference>
<dbReference type="EnsemblPlants" id="TraesCS1B02G042900.1">
    <property type="protein sequence ID" value="TraesCS1B02G042900.1"/>
    <property type="gene ID" value="TraesCS1B02G042900"/>
</dbReference>
<protein>
    <recommendedName>
        <fullName evidence="4">Dirigent protein</fullName>
    </recommendedName>
</protein>
<dbReference type="Gramene" id="TraesWEE_scaffold_037729_01G000100.1">
    <property type="protein sequence ID" value="TraesWEE_scaffold_037729_01G000100.1"/>
    <property type="gene ID" value="TraesWEE_scaffold_037729_01G000100"/>
</dbReference>
<evidence type="ECO:0000256" key="4">
    <source>
        <dbReference type="RuleBase" id="RU363099"/>
    </source>
</evidence>
<dbReference type="Gramene" id="TraesCS1B02G042900.1">
    <property type="protein sequence ID" value="TraesCS1B02G042900.1"/>
    <property type="gene ID" value="TraesCS1B02G042900"/>
</dbReference>
<gene>
    <name evidence="5" type="primary">LOC123085219</name>
</gene>
<dbReference type="Gramene" id="TraesCS1B03G0088000.1">
    <property type="protein sequence ID" value="TraesCS1B03G0088000.1.CDS"/>
    <property type="gene ID" value="TraesCS1B03G0088000"/>
</dbReference>
<dbReference type="Pfam" id="PF03018">
    <property type="entry name" value="Dirigent"/>
    <property type="match status" value="1"/>
</dbReference>
<keyword evidence="3 4" id="KW-0964">Secreted</keyword>
<dbReference type="Gramene" id="TraesCLE_scaffold_700352_01G000100.1">
    <property type="protein sequence ID" value="TraesCLE_scaffold_700352_01G000100.1"/>
    <property type="gene ID" value="TraesCLE_scaffold_700352_01G000100"/>
</dbReference>
<dbReference type="GO" id="GO:0009699">
    <property type="term" value="P:phenylpropanoid biosynthetic process"/>
    <property type="evidence" value="ECO:0007669"/>
    <property type="project" value="UniProtKB-ARBA"/>
</dbReference>
<comment type="similarity">
    <text evidence="1 4">Belongs to the plant dirigent protein family.</text>
</comment>
<evidence type="ECO:0000256" key="2">
    <source>
        <dbReference type="ARBA" id="ARBA00011738"/>
    </source>
</evidence>
<dbReference type="Gramene" id="TraesJAG1B03G00194740.1">
    <property type="protein sequence ID" value="TraesJAG1B03G00194740.1"/>
    <property type="gene ID" value="TraesJAG1B03G00194740"/>
</dbReference>
<sequence>MADARLALASLFVSILMLSMAHPFFACPTRCESEIKMQMYLHQVVSGPTHNQEVVFKSTPTIEFGRTVAFDYTLLDAPTPDAKIIGRAKGTHVQADQVNAGDFSHFSMIFQQGRFTGSTFQVMGMTPPNGVWAIVGGTNELAMAQGIIQFAIVKGTPNVESYRELNITAFIPTVSIATGSFVQYFDI</sequence>
<dbReference type="SMR" id="A0A3B5YQY1"/>
<dbReference type="Proteomes" id="UP000019116">
    <property type="component" value="Chromosome 1B"/>
</dbReference>
<comment type="function">
    <text evidence="4">Dirigent proteins impart stereoselectivity on the phenoxy radical-coupling reaction, yielding optically active lignans from two molecules of coniferyl alcohol in the biosynthesis of lignans, flavonolignans, and alkaloids and thus plays a central role in plant secondary metabolism.</text>
</comment>
<name>A0A3B5YQY1_WHEAT</name>
<dbReference type="Gramene" id="TraesJUL1B03G00192400.1">
    <property type="protein sequence ID" value="TraesJUL1B03G00192400.1"/>
    <property type="gene ID" value="TraesJUL1B03G00192400"/>
</dbReference>
<evidence type="ECO:0000313" key="6">
    <source>
        <dbReference type="Proteomes" id="UP000019116"/>
    </source>
</evidence>
<keyword evidence="4" id="KW-0732">Signal</keyword>
<dbReference type="Gramene" id="TraesPARA_EIv1.0_0112330.1">
    <property type="protein sequence ID" value="TraesPARA_EIv1.0_0112330.1.CDS"/>
    <property type="gene ID" value="TraesPARA_EIv1.0_0112330"/>
</dbReference>
<dbReference type="PANTHER" id="PTHR21495">
    <property type="entry name" value="NUCLEOPORIN-RELATED"/>
    <property type="match status" value="1"/>
</dbReference>
<dbReference type="AlphaFoldDB" id="A0A3B5YQY1"/>
<keyword evidence="6" id="KW-1185">Reference proteome</keyword>
<accession>A0A3B5YQY1</accession>
<proteinExistence type="inferred from homology"/>
<evidence type="ECO:0000313" key="5">
    <source>
        <dbReference type="EnsemblPlants" id="TraesCS1B02G042900.1"/>
    </source>
</evidence>
<dbReference type="GO" id="GO:0048046">
    <property type="term" value="C:apoplast"/>
    <property type="evidence" value="ECO:0007669"/>
    <property type="project" value="UniProtKB-SubCell"/>
</dbReference>
<comment type="subunit">
    <text evidence="2 4">Homodimer.</text>
</comment>
<dbReference type="InterPro" id="IPR004265">
    <property type="entry name" value="Dirigent"/>
</dbReference>
<evidence type="ECO:0000256" key="3">
    <source>
        <dbReference type="ARBA" id="ARBA00022525"/>
    </source>
</evidence>
<reference evidence="5" key="1">
    <citation type="submission" date="2018-08" db="EMBL/GenBank/DDBJ databases">
        <authorList>
            <person name="Rossello M."/>
        </authorList>
    </citation>
    <scope>NUCLEOTIDE SEQUENCE [LARGE SCALE GENOMIC DNA]</scope>
    <source>
        <strain evidence="5">cv. Chinese Spring</strain>
    </source>
</reference>
<organism evidence="5">
    <name type="scientific">Triticum aestivum</name>
    <name type="common">Wheat</name>
    <dbReference type="NCBI Taxonomy" id="4565"/>
    <lineage>
        <taxon>Eukaryota</taxon>
        <taxon>Viridiplantae</taxon>
        <taxon>Streptophyta</taxon>
        <taxon>Embryophyta</taxon>
        <taxon>Tracheophyta</taxon>
        <taxon>Spermatophyta</taxon>
        <taxon>Magnoliopsida</taxon>
        <taxon>Liliopsida</taxon>
        <taxon>Poales</taxon>
        <taxon>Poaceae</taxon>
        <taxon>BOP clade</taxon>
        <taxon>Pooideae</taxon>
        <taxon>Triticodae</taxon>
        <taxon>Triticeae</taxon>
        <taxon>Triticinae</taxon>
        <taxon>Triticum</taxon>
    </lineage>
</organism>
<dbReference type="InterPro" id="IPR044859">
    <property type="entry name" value="Allene_oxi_cyc_Dirigent"/>
</dbReference>
<reference evidence="5" key="2">
    <citation type="submission" date="2018-10" db="UniProtKB">
        <authorList>
            <consortium name="EnsemblPlants"/>
        </authorList>
    </citation>
    <scope>IDENTIFICATION</scope>
</reference>